<dbReference type="EMBL" id="BTGU01000054">
    <property type="protein sequence ID" value="GMN54948.1"/>
    <property type="molecule type" value="Genomic_DNA"/>
</dbReference>
<sequence length="151" mass="17888">MYDSSCERFGFYYDPRNNDYKVLKFSLVRDRVMRVFLYSLRLLRWRYILFDGPNNIQRLSDFPPSLSSNRIHWVAKCNHGPMWRVVSRREKEALLVWVMKEFGLVDSWIKLYRIGPRLSDPRLGMFDDATVNLCRGVYSDVVLLDALIGAL</sequence>
<organism evidence="1 2">
    <name type="scientific">Ficus carica</name>
    <name type="common">Common fig</name>
    <dbReference type="NCBI Taxonomy" id="3494"/>
    <lineage>
        <taxon>Eukaryota</taxon>
        <taxon>Viridiplantae</taxon>
        <taxon>Streptophyta</taxon>
        <taxon>Embryophyta</taxon>
        <taxon>Tracheophyta</taxon>
        <taxon>Spermatophyta</taxon>
        <taxon>Magnoliopsida</taxon>
        <taxon>eudicotyledons</taxon>
        <taxon>Gunneridae</taxon>
        <taxon>Pentapetalae</taxon>
        <taxon>rosids</taxon>
        <taxon>fabids</taxon>
        <taxon>Rosales</taxon>
        <taxon>Moraceae</taxon>
        <taxon>Ficeae</taxon>
        <taxon>Ficus</taxon>
    </lineage>
</organism>
<name>A0AA88AHC9_FICCA</name>
<dbReference type="AlphaFoldDB" id="A0AA88AHC9"/>
<evidence type="ECO:0000313" key="1">
    <source>
        <dbReference type="EMBL" id="GMN54948.1"/>
    </source>
</evidence>
<keyword evidence="2" id="KW-1185">Reference proteome</keyword>
<reference evidence="1" key="1">
    <citation type="submission" date="2023-07" db="EMBL/GenBank/DDBJ databases">
        <title>draft genome sequence of fig (Ficus carica).</title>
        <authorList>
            <person name="Takahashi T."/>
            <person name="Nishimura K."/>
        </authorList>
    </citation>
    <scope>NUCLEOTIDE SEQUENCE</scope>
</reference>
<proteinExistence type="predicted"/>
<dbReference type="Proteomes" id="UP001187192">
    <property type="component" value="Unassembled WGS sequence"/>
</dbReference>
<gene>
    <name evidence="1" type="ORF">TIFTF001_024065</name>
</gene>
<comment type="caution">
    <text evidence="1">The sequence shown here is derived from an EMBL/GenBank/DDBJ whole genome shotgun (WGS) entry which is preliminary data.</text>
</comment>
<protein>
    <recommendedName>
        <fullName evidence="3">F-box associated domain-containing protein</fullName>
    </recommendedName>
</protein>
<accession>A0AA88AHC9</accession>
<evidence type="ECO:0008006" key="3">
    <source>
        <dbReference type="Google" id="ProtNLM"/>
    </source>
</evidence>
<evidence type="ECO:0000313" key="2">
    <source>
        <dbReference type="Proteomes" id="UP001187192"/>
    </source>
</evidence>